<dbReference type="AlphaFoldDB" id="A0A067QTH7"/>
<name>A0A067QTH7_ZOONE</name>
<proteinExistence type="predicted"/>
<dbReference type="InParanoid" id="A0A067QTH7"/>
<evidence type="ECO:0000313" key="1">
    <source>
        <dbReference type="EMBL" id="KDR13319.1"/>
    </source>
</evidence>
<evidence type="ECO:0000313" key="2">
    <source>
        <dbReference type="Proteomes" id="UP000027135"/>
    </source>
</evidence>
<gene>
    <name evidence="1" type="ORF">L798_12944</name>
</gene>
<dbReference type="Proteomes" id="UP000027135">
    <property type="component" value="Unassembled WGS sequence"/>
</dbReference>
<accession>A0A067QTH7</accession>
<sequence length="119" mass="13719">MSKTVESLLSENEDLKREVQRFSVREVEADILRIDCNSVRVKMCELITERNRIQAELCEDLTIEESLPAMRKQIEILSAERVVLKTKCAQVTDVDNSKASHGKRKWEAHGLCKEVETRC</sequence>
<keyword evidence="2" id="KW-1185">Reference proteome</keyword>
<protein>
    <submittedName>
        <fullName evidence="1">Uncharacterized protein</fullName>
    </submittedName>
</protein>
<dbReference type="EMBL" id="KK852952">
    <property type="protein sequence ID" value="KDR13319.1"/>
    <property type="molecule type" value="Genomic_DNA"/>
</dbReference>
<organism evidence="1 2">
    <name type="scientific">Zootermopsis nevadensis</name>
    <name type="common">Dampwood termite</name>
    <dbReference type="NCBI Taxonomy" id="136037"/>
    <lineage>
        <taxon>Eukaryota</taxon>
        <taxon>Metazoa</taxon>
        <taxon>Ecdysozoa</taxon>
        <taxon>Arthropoda</taxon>
        <taxon>Hexapoda</taxon>
        <taxon>Insecta</taxon>
        <taxon>Pterygota</taxon>
        <taxon>Neoptera</taxon>
        <taxon>Polyneoptera</taxon>
        <taxon>Dictyoptera</taxon>
        <taxon>Blattodea</taxon>
        <taxon>Blattoidea</taxon>
        <taxon>Termitoidae</taxon>
        <taxon>Termopsidae</taxon>
        <taxon>Zootermopsis</taxon>
    </lineage>
</organism>
<reference evidence="1 2" key="1">
    <citation type="journal article" date="2014" name="Nat. Commun.">
        <title>Molecular traces of alternative social organization in a termite genome.</title>
        <authorList>
            <person name="Terrapon N."/>
            <person name="Li C."/>
            <person name="Robertson H.M."/>
            <person name="Ji L."/>
            <person name="Meng X."/>
            <person name="Booth W."/>
            <person name="Chen Z."/>
            <person name="Childers C.P."/>
            <person name="Glastad K.M."/>
            <person name="Gokhale K."/>
            <person name="Gowin J."/>
            <person name="Gronenberg W."/>
            <person name="Hermansen R.A."/>
            <person name="Hu H."/>
            <person name="Hunt B.G."/>
            <person name="Huylmans A.K."/>
            <person name="Khalil S.M."/>
            <person name="Mitchell R.D."/>
            <person name="Munoz-Torres M.C."/>
            <person name="Mustard J.A."/>
            <person name="Pan H."/>
            <person name="Reese J.T."/>
            <person name="Scharf M.E."/>
            <person name="Sun F."/>
            <person name="Vogel H."/>
            <person name="Xiao J."/>
            <person name="Yang W."/>
            <person name="Yang Z."/>
            <person name="Yang Z."/>
            <person name="Zhou J."/>
            <person name="Zhu J."/>
            <person name="Brent C.S."/>
            <person name="Elsik C.G."/>
            <person name="Goodisman M.A."/>
            <person name="Liberles D.A."/>
            <person name="Roe R.M."/>
            <person name="Vargo E.L."/>
            <person name="Vilcinskas A."/>
            <person name="Wang J."/>
            <person name="Bornberg-Bauer E."/>
            <person name="Korb J."/>
            <person name="Zhang G."/>
            <person name="Liebig J."/>
        </authorList>
    </citation>
    <scope>NUCLEOTIDE SEQUENCE [LARGE SCALE GENOMIC DNA]</scope>
    <source>
        <tissue evidence="1">Whole organism</tissue>
    </source>
</reference>